<evidence type="ECO:0000313" key="1">
    <source>
        <dbReference type="EMBL" id="MFC6015208.1"/>
    </source>
</evidence>
<dbReference type="CDD" id="cd16414">
    <property type="entry name" value="dndB_like"/>
    <property type="match status" value="1"/>
</dbReference>
<organism evidence="1 2">
    <name type="scientific">Plantactinospora solaniradicis</name>
    <dbReference type="NCBI Taxonomy" id="1723736"/>
    <lineage>
        <taxon>Bacteria</taxon>
        <taxon>Bacillati</taxon>
        <taxon>Actinomycetota</taxon>
        <taxon>Actinomycetes</taxon>
        <taxon>Micromonosporales</taxon>
        <taxon>Micromonosporaceae</taxon>
        <taxon>Plantactinospora</taxon>
    </lineage>
</organism>
<dbReference type="RefSeq" id="WP_377417025.1">
    <property type="nucleotide sequence ID" value="NZ_JBHSPR010000001.1"/>
</dbReference>
<dbReference type="Pfam" id="PF14072">
    <property type="entry name" value="DndB"/>
    <property type="match status" value="1"/>
</dbReference>
<comment type="caution">
    <text evidence="1">The sequence shown here is derived from an EMBL/GenBank/DDBJ whole genome shotgun (WGS) entry which is preliminary data.</text>
</comment>
<sequence>MRLSKPQDSSTYLAIKTVQGGRTVYTTRVPLADLSTILPVPDPNNVDKDNRKVDRLHAKHFGEYLDSKQDWVAPALLARDSGGCLFEKVDEHGAVGYLTVPWAIGGISSLRTIDGQHRVLGVSIEKQRITDAIAGVDREAARKVSAEKHAKLQVEREKLIDQMNRLKSEFVGLDIYVEPDPIKAQQMFVDVADNAKGISSAVRARFDSYKVANRTLSDVIDHPLLKGRVDAEQDRMTMKNPHLMGAKHVADITRSVMAGVGGRISKRAEQTLTDGEVIEQVKDFLDVMSNAFAALAAITDEDPEVERRAGELTMSQELRRSSLLGSVGMLRVLGGVFHELRTGDNPVDLGDITEFFKRLDSHMAAPITETSIWRTSSAGVDFEQNASAPIMRTQNLVHLVGIIAGWYKRAPAAL</sequence>
<dbReference type="InterPro" id="IPR017642">
    <property type="entry name" value="DNA_S_mod_DndB"/>
</dbReference>
<gene>
    <name evidence="1" type="ORF">ACFP2T_03240</name>
</gene>
<keyword evidence="2" id="KW-1185">Reference proteome</keyword>
<reference evidence="2" key="1">
    <citation type="journal article" date="2019" name="Int. J. Syst. Evol. Microbiol.">
        <title>The Global Catalogue of Microorganisms (GCM) 10K type strain sequencing project: providing services to taxonomists for standard genome sequencing and annotation.</title>
        <authorList>
            <consortium name="The Broad Institute Genomics Platform"/>
            <consortium name="The Broad Institute Genome Sequencing Center for Infectious Disease"/>
            <person name="Wu L."/>
            <person name="Ma J."/>
        </authorList>
    </citation>
    <scope>NUCLEOTIDE SEQUENCE [LARGE SCALE GENOMIC DNA]</scope>
    <source>
        <strain evidence="2">ZS-35-S2</strain>
    </source>
</reference>
<name>A0ABW1K2K8_9ACTN</name>
<accession>A0ABW1K2K8</accession>
<evidence type="ECO:0000313" key="2">
    <source>
        <dbReference type="Proteomes" id="UP001596203"/>
    </source>
</evidence>
<dbReference type="Proteomes" id="UP001596203">
    <property type="component" value="Unassembled WGS sequence"/>
</dbReference>
<proteinExistence type="predicted"/>
<dbReference type="EMBL" id="JBHSPR010000001">
    <property type="protein sequence ID" value="MFC6015208.1"/>
    <property type="molecule type" value="Genomic_DNA"/>
</dbReference>
<protein>
    <submittedName>
        <fullName evidence="1">DNA sulfur modification protein DndB</fullName>
    </submittedName>
</protein>